<gene>
    <name evidence="2" type="ORF">CLV29_1163</name>
</gene>
<evidence type="ECO:0000256" key="1">
    <source>
        <dbReference type="SAM" id="Phobius"/>
    </source>
</evidence>
<sequence>MTTVMITTVLVSGLLAGAELVVGTGMRTVLNGLGPAASTARALGARTFGRWMPFAYGVLGVSLGVTVIAEFSTPAAVAAALFVLVMIGTLTMMVPLNNRIARVDPSGSGSRSGWQDEVARWDRLQSVRIALLVLINIALLVALSRT</sequence>
<feature type="transmembrane region" description="Helical" evidence="1">
    <location>
        <begin position="75"/>
        <end position="96"/>
    </location>
</feature>
<proteinExistence type="predicted"/>
<feature type="transmembrane region" description="Helical" evidence="1">
    <location>
        <begin position="6"/>
        <end position="30"/>
    </location>
</feature>
<dbReference type="AlphaFoldDB" id="A0A4R7J7V4"/>
<evidence type="ECO:0000313" key="3">
    <source>
        <dbReference type="Proteomes" id="UP000295371"/>
    </source>
</evidence>
<accession>A0A4R7J7V4</accession>
<comment type="caution">
    <text evidence="2">The sequence shown here is derived from an EMBL/GenBank/DDBJ whole genome shotgun (WGS) entry which is preliminary data.</text>
</comment>
<feature type="transmembrane region" description="Helical" evidence="1">
    <location>
        <begin position="51"/>
        <end position="69"/>
    </location>
</feature>
<feature type="transmembrane region" description="Helical" evidence="1">
    <location>
        <begin position="127"/>
        <end position="144"/>
    </location>
</feature>
<keyword evidence="1" id="KW-1133">Transmembrane helix</keyword>
<keyword evidence="3" id="KW-1185">Reference proteome</keyword>
<keyword evidence="1" id="KW-0812">Transmembrane</keyword>
<dbReference type="EMBL" id="SOAW01000001">
    <property type="protein sequence ID" value="TDT33541.1"/>
    <property type="molecule type" value="Genomic_DNA"/>
</dbReference>
<dbReference type="OrthoDB" id="119926at2"/>
<dbReference type="Pfam" id="PF08592">
    <property type="entry name" value="Anthrone_oxy"/>
    <property type="match status" value="1"/>
</dbReference>
<dbReference type="RefSeq" id="WP_133754039.1">
    <property type="nucleotide sequence ID" value="NZ_CP171129.1"/>
</dbReference>
<organism evidence="2 3">
    <name type="scientific">Naumannella halotolerans</name>
    <dbReference type="NCBI Taxonomy" id="993414"/>
    <lineage>
        <taxon>Bacteria</taxon>
        <taxon>Bacillati</taxon>
        <taxon>Actinomycetota</taxon>
        <taxon>Actinomycetes</taxon>
        <taxon>Propionibacteriales</taxon>
        <taxon>Propionibacteriaceae</taxon>
        <taxon>Naumannella</taxon>
    </lineage>
</organism>
<dbReference type="Proteomes" id="UP000295371">
    <property type="component" value="Unassembled WGS sequence"/>
</dbReference>
<reference evidence="2 3" key="1">
    <citation type="submission" date="2019-03" db="EMBL/GenBank/DDBJ databases">
        <title>Genomic Encyclopedia of Archaeal and Bacterial Type Strains, Phase II (KMG-II): from individual species to whole genera.</title>
        <authorList>
            <person name="Goeker M."/>
        </authorList>
    </citation>
    <scope>NUCLEOTIDE SEQUENCE [LARGE SCALE GENOMIC DNA]</scope>
    <source>
        <strain evidence="2 3">DSM 24323</strain>
    </source>
</reference>
<dbReference type="InterPro" id="IPR013901">
    <property type="entry name" value="Anthrone_oxy"/>
</dbReference>
<name>A0A4R7J7V4_9ACTN</name>
<evidence type="ECO:0000313" key="2">
    <source>
        <dbReference type="EMBL" id="TDT33541.1"/>
    </source>
</evidence>
<protein>
    <submittedName>
        <fullName evidence="2">Uncharacterized protein DUF1772</fullName>
    </submittedName>
</protein>
<keyword evidence="1" id="KW-0472">Membrane</keyword>